<accession>A0ABV7WM92</accession>
<organism evidence="3 4">
    <name type="scientific">Reinekea marina</name>
    <dbReference type="NCBI Taxonomy" id="1310421"/>
    <lineage>
        <taxon>Bacteria</taxon>
        <taxon>Pseudomonadati</taxon>
        <taxon>Pseudomonadota</taxon>
        <taxon>Gammaproteobacteria</taxon>
        <taxon>Oceanospirillales</taxon>
        <taxon>Saccharospirillaceae</taxon>
        <taxon>Reinekea</taxon>
    </lineage>
</organism>
<gene>
    <name evidence="3" type="ORF">ACFOND_01985</name>
</gene>
<feature type="compositionally biased region" description="Polar residues" evidence="2">
    <location>
        <begin position="10"/>
        <end position="27"/>
    </location>
</feature>
<dbReference type="EMBL" id="JBHRYN010000004">
    <property type="protein sequence ID" value="MFC3700395.1"/>
    <property type="molecule type" value="Genomic_DNA"/>
</dbReference>
<reference evidence="4" key="1">
    <citation type="journal article" date="2019" name="Int. J. Syst. Evol. Microbiol.">
        <title>The Global Catalogue of Microorganisms (GCM) 10K type strain sequencing project: providing services to taxonomists for standard genome sequencing and annotation.</title>
        <authorList>
            <consortium name="The Broad Institute Genomics Platform"/>
            <consortium name="The Broad Institute Genome Sequencing Center for Infectious Disease"/>
            <person name="Wu L."/>
            <person name="Ma J."/>
        </authorList>
    </citation>
    <scope>NUCLEOTIDE SEQUENCE [LARGE SCALE GENOMIC DNA]</scope>
    <source>
        <strain evidence="4">CECT 8288</strain>
    </source>
</reference>
<keyword evidence="4" id="KW-1185">Reference proteome</keyword>
<feature type="region of interest" description="Disordered" evidence="2">
    <location>
        <begin position="1"/>
        <end position="27"/>
    </location>
</feature>
<sequence length="179" mass="20449">MASQKKEKSNQPNESDPNENQRNQLKEIQNLLFGEQLSQVEVKINAFRDEIEKRLVELEKTFQSSIDSQAAEFTDSLAEQADSLKQLHDLQLSDSESVEGAINKIHELVQANAVAHNKSEIEIKNSLKQEIENLKAIMEKKNKGMEDRLEQSSRLLTQSKTDRKELANLFQSLVKSLQE</sequence>
<evidence type="ECO:0000256" key="1">
    <source>
        <dbReference type="SAM" id="Coils"/>
    </source>
</evidence>
<comment type="caution">
    <text evidence="3">The sequence shown here is derived from an EMBL/GenBank/DDBJ whole genome shotgun (WGS) entry which is preliminary data.</text>
</comment>
<evidence type="ECO:0000256" key="2">
    <source>
        <dbReference type="SAM" id="MobiDB-lite"/>
    </source>
</evidence>
<feature type="coiled-coil region" evidence="1">
    <location>
        <begin position="117"/>
        <end position="148"/>
    </location>
</feature>
<name>A0ABV7WM92_9GAMM</name>
<evidence type="ECO:0000313" key="3">
    <source>
        <dbReference type="EMBL" id="MFC3700395.1"/>
    </source>
</evidence>
<protein>
    <submittedName>
        <fullName evidence="3">Uncharacterized protein</fullName>
    </submittedName>
</protein>
<dbReference type="Proteomes" id="UP001595710">
    <property type="component" value="Unassembled WGS sequence"/>
</dbReference>
<keyword evidence="1" id="KW-0175">Coiled coil</keyword>
<dbReference type="RefSeq" id="WP_290282162.1">
    <property type="nucleotide sequence ID" value="NZ_JAUFQI010000001.1"/>
</dbReference>
<evidence type="ECO:0000313" key="4">
    <source>
        <dbReference type="Proteomes" id="UP001595710"/>
    </source>
</evidence>
<proteinExistence type="predicted"/>